<dbReference type="OrthoDB" id="1658288at2759"/>
<evidence type="ECO:0000313" key="1">
    <source>
        <dbReference type="EMBL" id="CUG88281.1"/>
    </source>
</evidence>
<sequence>MTSALLPIVAKSATCGAFRFTSNKGGRLTSEIAEAISGGQALPDPLLYHVPTVCTRPVGRDNTVMKLWQSALQGHRVHVITAADGIGKSTVAVEFCECARRSKRFSCIHWIASDGCDTPTLKENIATFFNAMRGRMEKDVLLVLDDVLDPVTIAAIIPMHSSLFVLMTSAKHTLVASKDYHVVPVETLTEEAVKAFYNPLDDDAETRMTLYATVGFVPLLTSVARALLNAGAATSDDLVKTLTATAERNGGISIRGTLAALIDIAKTHIEAEFGQSALNVLHCLSCFHTESISPNIFDSTVTLFRGKEADSEKLISAFRALSLFSEKWEGEGITCHSVTATVLRSSCDQTQLENAAAILHGLFPRRWRGMSSDAAMDLVRHTQVMAKLFADRKVALTPSLMSCCDRAAAICAYHEGRELHTAVALWGSLLTQMKEQSNGAVTSEMCRISSESGKVLHHLRHANAKAALEEAYAFACELHGTLSPEAAVPLSVLCLYMDDTMKTCELLRNAEGAIRGRLCSTDDVVPAEEARMLRETIAVLLTRRVQIAEVLNDHTDPNTLGAWEALQDHKADMKRFDEAATSTTRQRQR</sequence>
<evidence type="ECO:0008006" key="3">
    <source>
        <dbReference type="Google" id="ProtNLM"/>
    </source>
</evidence>
<evidence type="ECO:0000313" key="2">
    <source>
        <dbReference type="Proteomes" id="UP000051952"/>
    </source>
</evidence>
<dbReference type="SUPFAM" id="SSF52540">
    <property type="entry name" value="P-loop containing nucleoside triphosphate hydrolases"/>
    <property type="match status" value="1"/>
</dbReference>
<keyword evidence="2" id="KW-1185">Reference proteome</keyword>
<dbReference type="InterPro" id="IPR027417">
    <property type="entry name" value="P-loop_NTPase"/>
</dbReference>
<protein>
    <recommendedName>
        <fullName evidence="3">NB-ARC domain-containing protein</fullName>
    </recommendedName>
</protein>
<dbReference type="VEuPathDB" id="TriTrypDB:BSAL_14720"/>
<proteinExistence type="predicted"/>
<dbReference type="Proteomes" id="UP000051952">
    <property type="component" value="Unassembled WGS sequence"/>
</dbReference>
<gene>
    <name evidence="1" type="ORF">BSAL_14720</name>
</gene>
<accession>A0A0S4JGE1</accession>
<reference evidence="2" key="1">
    <citation type="submission" date="2015-09" db="EMBL/GenBank/DDBJ databases">
        <authorList>
            <consortium name="Pathogen Informatics"/>
        </authorList>
    </citation>
    <scope>NUCLEOTIDE SEQUENCE [LARGE SCALE GENOMIC DNA]</scope>
    <source>
        <strain evidence="2">Lake Konstanz</strain>
    </source>
</reference>
<dbReference type="EMBL" id="CYKH01001630">
    <property type="protein sequence ID" value="CUG88281.1"/>
    <property type="molecule type" value="Genomic_DNA"/>
</dbReference>
<name>A0A0S4JGE1_BODSA</name>
<organism evidence="1 2">
    <name type="scientific">Bodo saltans</name>
    <name type="common">Flagellated protozoan</name>
    <dbReference type="NCBI Taxonomy" id="75058"/>
    <lineage>
        <taxon>Eukaryota</taxon>
        <taxon>Discoba</taxon>
        <taxon>Euglenozoa</taxon>
        <taxon>Kinetoplastea</taxon>
        <taxon>Metakinetoplastina</taxon>
        <taxon>Eubodonida</taxon>
        <taxon>Bodonidae</taxon>
        <taxon>Bodo</taxon>
    </lineage>
</organism>
<dbReference type="Gene3D" id="3.40.50.300">
    <property type="entry name" value="P-loop containing nucleotide triphosphate hydrolases"/>
    <property type="match status" value="1"/>
</dbReference>
<dbReference type="AlphaFoldDB" id="A0A0S4JGE1"/>
<dbReference type="OMA" id="HFFASMK"/>